<accession>W9IZP7</accession>
<organism evidence="1 2">
    <name type="scientific">Fusarium oxysporum NRRL 32931</name>
    <dbReference type="NCBI Taxonomy" id="660029"/>
    <lineage>
        <taxon>Eukaryota</taxon>
        <taxon>Fungi</taxon>
        <taxon>Dikarya</taxon>
        <taxon>Ascomycota</taxon>
        <taxon>Pezizomycotina</taxon>
        <taxon>Sordariomycetes</taxon>
        <taxon>Hypocreomycetidae</taxon>
        <taxon>Hypocreales</taxon>
        <taxon>Nectriaceae</taxon>
        <taxon>Fusarium</taxon>
        <taxon>Fusarium oxysporum species complex</taxon>
    </lineage>
</organism>
<dbReference type="Proteomes" id="UP000030753">
    <property type="component" value="Unassembled WGS sequence"/>
</dbReference>
<dbReference type="GO" id="GO:0003824">
    <property type="term" value="F:catalytic activity"/>
    <property type="evidence" value="ECO:0007669"/>
    <property type="project" value="InterPro"/>
</dbReference>
<sequence>MVGIGGAAPGAVDIRLGDVVVGTFVTQYDLGKTIGEGEIQSTATPRVPDQLLNTAVSSLEAKHEGGAKEFLRILKERFQRLVEYDRTRLIDNLFITSYDHVDPQAINCDQCDSSKVVGGDPRSTNDPVIHHGGIASGNQVMRSSKQRDRLTQQLDIICFEMEAAGLMNILPCLPIRGICDYSDSHKNKEWQRYAAATAAAYARELLTVLASQPATRLSSARHIPYGIPFSLQDMPVSDHLIDRPADRAALEDCLLPKQGANSRRKLFILHGLGGIGKTQLAVDFARRHKTALPYSG</sequence>
<protein>
    <submittedName>
        <fullName evidence="1">Uncharacterized protein</fullName>
    </submittedName>
</protein>
<dbReference type="EMBL" id="JH717839">
    <property type="protein sequence ID" value="EWZ00223.1"/>
    <property type="molecule type" value="Genomic_DNA"/>
</dbReference>
<dbReference type="InterPro" id="IPR027417">
    <property type="entry name" value="P-loop_NTPase"/>
</dbReference>
<reference evidence="1 2" key="1">
    <citation type="submission" date="2011-06" db="EMBL/GenBank/DDBJ databases">
        <title>The Genome Sequence of Fusarium oxysporum FOSC 3-a.</title>
        <authorList>
            <consortium name="The Broad Institute Genome Sequencing Platform"/>
            <person name="Ma L.-J."/>
            <person name="Gale L.R."/>
            <person name="Schwartz D.C."/>
            <person name="Zhou S."/>
            <person name="Corby-Kistler H."/>
            <person name="Young S.K."/>
            <person name="Zeng Q."/>
            <person name="Gargeya S."/>
            <person name="Fitzgerald M."/>
            <person name="Haas B."/>
            <person name="Abouelleil A."/>
            <person name="Alvarado L."/>
            <person name="Arachchi H.M."/>
            <person name="Berlin A."/>
            <person name="Brown A."/>
            <person name="Chapman S.B."/>
            <person name="Chen Z."/>
            <person name="Dunbar C."/>
            <person name="Freedman E."/>
            <person name="Gearin G."/>
            <person name="Gellesch M."/>
            <person name="Goldberg J."/>
            <person name="Griggs A."/>
            <person name="Gujja S."/>
            <person name="Heiman D."/>
            <person name="Howarth C."/>
            <person name="Larson L."/>
            <person name="Lui A."/>
            <person name="MacDonald P.J.P."/>
            <person name="Mehta T."/>
            <person name="Montmayeur A."/>
            <person name="Murphy C."/>
            <person name="Neiman D."/>
            <person name="Pearson M."/>
            <person name="Priest M."/>
            <person name="Roberts A."/>
            <person name="Saif S."/>
            <person name="Shea T."/>
            <person name="Shenoy N."/>
            <person name="Sisk P."/>
            <person name="Stolte C."/>
            <person name="Sykes S."/>
            <person name="Wortman J."/>
            <person name="Nusbaum C."/>
            <person name="Birren B."/>
        </authorList>
    </citation>
    <scope>NUCLEOTIDE SEQUENCE [LARGE SCALE GENOMIC DNA]</scope>
    <source>
        <strain evidence="2">FOSC 3-a</strain>
    </source>
</reference>
<dbReference type="AlphaFoldDB" id="W9IZP7"/>
<gene>
    <name evidence="1" type="ORF">FOYG_00110</name>
</gene>
<dbReference type="InterPro" id="IPR035994">
    <property type="entry name" value="Nucleoside_phosphorylase_sf"/>
</dbReference>
<dbReference type="InterPro" id="IPR053137">
    <property type="entry name" value="NLR-like"/>
</dbReference>
<proteinExistence type="predicted"/>
<dbReference type="HOGENOM" id="CLU_000288_34_22_1"/>
<dbReference type="PANTHER" id="PTHR46082">
    <property type="entry name" value="ATP/GTP-BINDING PROTEIN-RELATED"/>
    <property type="match status" value="1"/>
</dbReference>
<dbReference type="Gene3D" id="3.40.50.300">
    <property type="entry name" value="P-loop containing nucleotide triphosphate hydrolases"/>
    <property type="match status" value="1"/>
</dbReference>
<evidence type="ECO:0000313" key="2">
    <source>
        <dbReference type="Proteomes" id="UP000030753"/>
    </source>
</evidence>
<dbReference type="SUPFAM" id="SSF53167">
    <property type="entry name" value="Purine and uridine phosphorylases"/>
    <property type="match status" value="1"/>
</dbReference>
<evidence type="ECO:0000313" key="1">
    <source>
        <dbReference type="EMBL" id="EWZ00223.1"/>
    </source>
</evidence>
<dbReference type="PANTHER" id="PTHR46082:SF11">
    <property type="entry name" value="AAA+ ATPASE DOMAIN-CONTAINING PROTEIN-RELATED"/>
    <property type="match status" value="1"/>
</dbReference>
<dbReference type="OrthoDB" id="20872at2759"/>
<dbReference type="Gene3D" id="3.40.50.1580">
    <property type="entry name" value="Nucleoside phosphorylase domain"/>
    <property type="match status" value="1"/>
</dbReference>
<name>W9IZP7_FUSOX</name>
<dbReference type="GO" id="GO:0009116">
    <property type="term" value="P:nucleoside metabolic process"/>
    <property type="evidence" value="ECO:0007669"/>
    <property type="project" value="InterPro"/>
</dbReference>